<feature type="domain" description="EamA" evidence="7">
    <location>
        <begin position="18"/>
        <end position="148"/>
    </location>
</feature>
<dbReference type="Proteomes" id="UP000264719">
    <property type="component" value="Unassembled WGS sequence"/>
</dbReference>
<feature type="transmembrane region" description="Helical" evidence="6">
    <location>
        <begin position="135"/>
        <end position="152"/>
    </location>
</feature>
<comment type="caution">
    <text evidence="8">The sequence shown here is derived from an EMBL/GenBank/DDBJ whole genome shotgun (WGS) entry which is preliminary data.</text>
</comment>
<evidence type="ECO:0000313" key="9">
    <source>
        <dbReference type="Proteomes" id="UP000264719"/>
    </source>
</evidence>
<feature type="transmembrane region" description="Helical" evidence="6">
    <location>
        <begin position="287"/>
        <end position="305"/>
    </location>
</feature>
<feature type="transmembrane region" description="Helical" evidence="6">
    <location>
        <begin position="107"/>
        <end position="126"/>
    </location>
</feature>
<dbReference type="Gene3D" id="1.10.3730.20">
    <property type="match status" value="1"/>
</dbReference>
<comment type="similarity">
    <text evidence="2">Belongs to the drug/metabolite transporter (DMT) superfamily. 10 TMS drug/metabolite exporter (DME) (TC 2.A.7.3) family.</text>
</comment>
<dbReference type="PANTHER" id="PTHR22911">
    <property type="entry name" value="ACYL-MALONYL CONDENSING ENZYME-RELATED"/>
    <property type="match status" value="1"/>
</dbReference>
<gene>
    <name evidence="8" type="ORF">DCS45_03480</name>
</gene>
<organism evidence="8 9">
    <name type="scientific">Roseovarius nubinhibens</name>
    <dbReference type="NCBI Taxonomy" id="314263"/>
    <lineage>
        <taxon>Bacteria</taxon>
        <taxon>Pseudomonadati</taxon>
        <taxon>Pseudomonadota</taxon>
        <taxon>Alphaproteobacteria</taxon>
        <taxon>Rhodobacterales</taxon>
        <taxon>Roseobacteraceae</taxon>
        <taxon>Roseovarius</taxon>
    </lineage>
</organism>
<sequence>MAVMSDTAFQPSSRPLEGMTCLMIGMVFFVVQDALMKTLLATYPVWMLIGARATISVMILVPLILYLGRPHRLWTPLWPLHLIRATLFAVGFCLFYTAFPFMGLAEVTTIFFSAPLMTALLAAVFLRETIGLQRGLALVIGFIGVLIAMRPGGATFQWVAVLPLICAFTYALSQIVARKIGDRESTLTVGLYTLAPSGPIVALLGWSVNQVFDFGPEFSHLRFEFPIPDGSGILWLAAIAGAGMMGYILNSRAYQVAPASLMAPFDYSYLPMAAVLGYLLWGEVPPVNTVVGMALIVASGVFIGYREIQTARRAKAVHIAPTVPFVVDSPDV</sequence>
<name>A0A348W8R5_9RHOB</name>
<keyword evidence="5 6" id="KW-0472">Membrane</keyword>
<feature type="transmembrane region" description="Helical" evidence="6">
    <location>
        <begin position="261"/>
        <end position="281"/>
    </location>
</feature>
<feature type="transmembrane region" description="Helical" evidence="6">
    <location>
        <begin position="21"/>
        <end position="40"/>
    </location>
</feature>
<evidence type="ECO:0000256" key="1">
    <source>
        <dbReference type="ARBA" id="ARBA00004141"/>
    </source>
</evidence>
<comment type="subcellular location">
    <subcellularLocation>
        <location evidence="1">Membrane</location>
        <topology evidence="1">Multi-pass membrane protein</topology>
    </subcellularLocation>
</comment>
<proteinExistence type="inferred from homology"/>
<evidence type="ECO:0000256" key="4">
    <source>
        <dbReference type="ARBA" id="ARBA00022989"/>
    </source>
</evidence>
<dbReference type="GO" id="GO:0016020">
    <property type="term" value="C:membrane"/>
    <property type="evidence" value="ECO:0007669"/>
    <property type="project" value="UniProtKB-SubCell"/>
</dbReference>
<dbReference type="SUPFAM" id="SSF103481">
    <property type="entry name" value="Multidrug resistance efflux transporter EmrE"/>
    <property type="match status" value="2"/>
</dbReference>
<keyword evidence="4 6" id="KW-1133">Transmembrane helix</keyword>
<dbReference type="EMBL" id="DMVW01000039">
    <property type="protein sequence ID" value="HAR50927.1"/>
    <property type="molecule type" value="Genomic_DNA"/>
</dbReference>
<evidence type="ECO:0000256" key="2">
    <source>
        <dbReference type="ARBA" id="ARBA00009853"/>
    </source>
</evidence>
<dbReference type="InterPro" id="IPR037185">
    <property type="entry name" value="EmrE-like"/>
</dbReference>
<protein>
    <submittedName>
        <fullName evidence="8">EamA/RhaT family transporter</fullName>
    </submittedName>
</protein>
<evidence type="ECO:0000256" key="3">
    <source>
        <dbReference type="ARBA" id="ARBA00022692"/>
    </source>
</evidence>
<accession>A0A348W8R5</accession>
<dbReference type="Pfam" id="PF00892">
    <property type="entry name" value="EamA"/>
    <property type="match status" value="2"/>
</dbReference>
<dbReference type="InterPro" id="IPR000620">
    <property type="entry name" value="EamA_dom"/>
</dbReference>
<feature type="domain" description="EamA" evidence="7">
    <location>
        <begin position="159"/>
        <end position="303"/>
    </location>
</feature>
<reference evidence="8 9" key="1">
    <citation type="journal article" date="2018" name="Nat. Biotechnol.">
        <title>A standardized bacterial taxonomy based on genome phylogeny substantially revises the tree of life.</title>
        <authorList>
            <person name="Parks D.H."/>
            <person name="Chuvochina M."/>
            <person name="Waite D.W."/>
            <person name="Rinke C."/>
            <person name="Skarshewski A."/>
            <person name="Chaumeil P.A."/>
            <person name="Hugenholtz P."/>
        </authorList>
    </citation>
    <scope>NUCLEOTIDE SEQUENCE [LARGE SCALE GENOMIC DNA]</scope>
    <source>
        <strain evidence="8">UBA9169</strain>
    </source>
</reference>
<dbReference type="PANTHER" id="PTHR22911:SF6">
    <property type="entry name" value="SOLUTE CARRIER FAMILY 35 MEMBER G1"/>
    <property type="match status" value="1"/>
</dbReference>
<feature type="transmembrane region" description="Helical" evidence="6">
    <location>
        <begin position="232"/>
        <end position="249"/>
    </location>
</feature>
<feature type="transmembrane region" description="Helical" evidence="6">
    <location>
        <begin position="46"/>
        <end position="68"/>
    </location>
</feature>
<evidence type="ECO:0000256" key="6">
    <source>
        <dbReference type="SAM" id="Phobius"/>
    </source>
</evidence>
<feature type="transmembrane region" description="Helical" evidence="6">
    <location>
        <begin position="158"/>
        <end position="177"/>
    </location>
</feature>
<evidence type="ECO:0000313" key="8">
    <source>
        <dbReference type="EMBL" id="HAR50927.1"/>
    </source>
</evidence>
<keyword evidence="3 6" id="KW-0812">Transmembrane</keyword>
<evidence type="ECO:0000259" key="7">
    <source>
        <dbReference type="Pfam" id="PF00892"/>
    </source>
</evidence>
<evidence type="ECO:0000256" key="5">
    <source>
        <dbReference type="ARBA" id="ARBA00023136"/>
    </source>
</evidence>
<dbReference type="RefSeq" id="WP_339854495.1">
    <property type="nucleotide sequence ID" value="NZ_CAXAXR010000010.1"/>
</dbReference>
<feature type="transmembrane region" description="Helical" evidence="6">
    <location>
        <begin position="80"/>
        <end position="101"/>
    </location>
</feature>
<feature type="transmembrane region" description="Helical" evidence="6">
    <location>
        <begin position="189"/>
        <end position="212"/>
    </location>
</feature>
<dbReference type="AlphaFoldDB" id="A0A348W8R5"/>